<evidence type="ECO:0000256" key="6">
    <source>
        <dbReference type="ARBA" id="ARBA00023125"/>
    </source>
</evidence>
<keyword evidence="9" id="KW-0539">Nucleus</keyword>
<dbReference type="Proteomes" id="UP000015453">
    <property type="component" value="Unassembled WGS sequence"/>
</dbReference>
<feature type="compositionally biased region" description="Polar residues" evidence="11">
    <location>
        <begin position="346"/>
        <end position="356"/>
    </location>
</feature>
<evidence type="ECO:0000313" key="14">
    <source>
        <dbReference type="Proteomes" id="UP000015453"/>
    </source>
</evidence>
<evidence type="ECO:0000256" key="5">
    <source>
        <dbReference type="ARBA" id="ARBA00023015"/>
    </source>
</evidence>
<evidence type="ECO:0000256" key="10">
    <source>
        <dbReference type="PROSITE-ProRule" id="PRU00146"/>
    </source>
</evidence>
<dbReference type="GO" id="GO:0005634">
    <property type="term" value="C:nucleus"/>
    <property type="evidence" value="ECO:0007669"/>
    <property type="project" value="UniProtKB-SubCell"/>
</dbReference>
<dbReference type="GO" id="GO:0003682">
    <property type="term" value="F:chromatin binding"/>
    <property type="evidence" value="ECO:0007669"/>
    <property type="project" value="TreeGrafter"/>
</dbReference>
<dbReference type="GO" id="GO:0008270">
    <property type="term" value="F:zinc ion binding"/>
    <property type="evidence" value="ECO:0007669"/>
    <property type="project" value="UniProtKB-KW"/>
</dbReference>
<keyword evidence="4" id="KW-0862">Zinc</keyword>
<feature type="domain" description="PHD-type" evidence="12">
    <location>
        <begin position="106"/>
        <end position="163"/>
    </location>
</feature>
<evidence type="ECO:0000256" key="11">
    <source>
        <dbReference type="SAM" id="MobiDB-lite"/>
    </source>
</evidence>
<name>S8EED0_9LAMI</name>
<dbReference type="InterPro" id="IPR001965">
    <property type="entry name" value="Znf_PHD"/>
</dbReference>
<proteinExistence type="predicted"/>
<dbReference type="SUPFAM" id="SSF57903">
    <property type="entry name" value="FYVE/PHD zinc finger"/>
    <property type="match status" value="1"/>
</dbReference>
<dbReference type="PROSITE" id="PS50016">
    <property type="entry name" value="ZF_PHD_2"/>
    <property type="match status" value="1"/>
</dbReference>
<evidence type="ECO:0000259" key="12">
    <source>
        <dbReference type="PROSITE" id="PS50016"/>
    </source>
</evidence>
<dbReference type="PANTHER" id="PTHR12628">
    <property type="entry name" value="POLYCOMB-LIKE TRANSCRIPTION FACTOR"/>
    <property type="match status" value="1"/>
</dbReference>
<dbReference type="AlphaFoldDB" id="S8EED0"/>
<reference evidence="13 14" key="1">
    <citation type="journal article" date="2013" name="BMC Genomics">
        <title>The miniature genome of a carnivorous plant Genlisea aurea contains a low number of genes and short non-coding sequences.</title>
        <authorList>
            <person name="Leushkin E.V."/>
            <person name="Sutormin R.A."/>
            <person name="Nabieva E.R."/>
            <person name="Penin A.A."/>
            <person name="Kondrashov A.S."/>
            <person name="Logacheva M.D."/>
        </authorList>
    </citation>
    <scope>NUCLEOTIDE SEQUENCE [LARGE SCALE GENOMIC DNA]</scope>
</reference>
<dbReference type="OrthoDB" id="1903104at2759"/>
<dbReference type="SMART" id="SM00249">
    <property type="entry name" value="PHD"/>
    <property type="match status" value="1"/>
</dbReference>
<sequence length="356" mass="39245">KKKRERKTKSNNSSANEFSRMKPHLRYLLHRIKYEQSLIDAYSAEGWKGQSLEKLKPEKELDRAKSHISRYKLKIRSLVQHLDHLLSFGKLPGSLFDSKGEINSEDIFCAKCGSKDLTPDNDIILCDGACERGFHQYCLEPPLLKGGVPPGDESWICPGCDCKLYCIDMLKDYHSHKVSLTDTWESIFPEAAAGASPGNNSTTAVSGTSDESEEDYDPGKPETSEKKVNGDSNGSEYFSAPDGEGGLPSEDSDDDDFDPHENDDEKVVRATSSSTSSGSDFSSDSEDLQALLKDGVDADSGPPSKSTSQFGTLKDELSHLTASEPVSEKRHVPRLDYRKLHEEAYGNSSSESTDED</sequence>
<feature type="compositionally biased region" description="Basic and acidic residues" evidence="11">
    <location>
        <begin position="217"/>
        <end position="229"/>
    </location>
</feature>
<feature type="region of interest" description="Disordered" evidence="11">
    <location>
        <begin position="191"/>
        <end position="356"/>
    </location>
</feature>
<evidence type="ECO:0000313" key="13">
    <source>
        <dbReference type="EMBL" id="EPS70892.1"/>
    </source>
</evidence>
<feature type="non-terminal residue" evidence="13">
    <location>
        <position position="356"/>
    </location>
</feature>
<comment type="caution">
    <text evidence="13">The sequence shown here is derived from an EMBL/GenBank/DDBJ whole genome shotgun (WGS) entry which is preliminary data.</text>
</comment>
<dbReference type="PANTHER" id="PTHR12628:SF13">
    <property type="entry name" value="HOMEOBOX PROTEIN HAT3.1"/>
    <property type="match status" value="1"/>
</dbReference>
<feature type="compositionally biased region" description="Basic and acidic residues" evidence="11">
    <location>
        <begin position="326"/>
        <end position="344"/>
    </location>
</feature>
<feature type="compositionally biased region" description="Polar residues" evidence="11">
    <location>
        <begin position="197"/>
        <end position="209"/>
    </location>
</feature>
<dbReference type="CDD" id="cd15504">
    <property type="entry name" value="PHD_PRHA_like"/>
    <property type="match status" value="1"/>
</dbReference>
<organism evidence="13 14">
    <name type="scientific">Genlisea aurea</name>
    <dbReference type="NCBI Taxonomy" id="192259"/>
    <lineage>
        <taxon>Eukaryota</taxon>
        <taxon>Viridiplantae</taxon>
        <taxon>Streptophyta</taxon>
        <taxon>Embryophyta</taxon>
        <taxon>Tracheophyta</taxon>
        <taxon>Spermatophyta</taxon>
        <taxon>Magnoliopsida</taxon>
        <taxon>eudicotyledons</taxon>
        <taxon>Gunneridae</taxon>
        <taxon>Pentapetalae</taxon>
        <taxon>asterids</taxon>
        <taxon>lamiids</taxon>
        <taxon>Lamiales</taxon>
        <taxon>Lentibulariaceae</taxon>
        <taxon>Genlisea</taxon>
    </lineage>
</organism>
<dbReference type="Gene3D" id="3.30.40.10">
    <property type="entry name" value="Zinc/RING finger domain, C3HC4 (zinc finger)"/>
    <property type="match status" value="1"/>
</dbReference>
<keyword evidence="3 10" id="KW-0863">Zinc-finger</keyword>
<dbReference type="InterPro" id="IPR013083">
    <property type="entry name" value="Znf_RING/FYVE/PHD"/>
</dbReference>
<feature type="compositionally biased region" description="Basic and acidic residues" evidence="11">
    <location>
        <begin position="259"/>
        <end position="268"/>
    </location>
</feature>
<keyword evidence="7" id="KW-0371">Homeobox</keyword>
<dbReference type="GO" id="GO:0045814">
    <property type="term" value="P:negative regulation of gene expression, epigenetic"/>
    <property type="evidence" value="ECO:0007669"/>
    <property type="project" value="TreeGrafter"/>
</dbReference>
<evidence type="ECO:0000256" key="7">
    <source>
        <dbReference type="ARBA" id="ARBA00023155"/>
    </source>
</evidence>
<evidence type="ECO:0000256" key="4">
    <source>
        <dbReference type="ARBA" id="ARBA00022833"/>
    </source>
</evidence>
<keyword evidence="5" id="KW-0805">Transcription regulation</keyword>
<dbReference type="GO" id="GO:0003677">
    <property type="term" value="F:DNA binding"/>
    <property type="evidence" value="ECO:0007669"/>
    <property type="project" value="UniProtKB-KW"/>
</dbReference>
<dbReference type="PROSITE" id="PS01359">
    <property type="entry name" value="ZF_PHD_1"/>
    <property type="match status" value="1"/>
</dbReference>
<dbReference type="EMBL" id="AUSU01001488">
    <property type="protein sequence ID" value="EPS70892.1"/>
    <property type="molecule type" value="Genomic_DNA"/>
</dbReference>
<keyword evidence="2" id="KW-0479">Metal-binding</keyword>
<comment type="subcellular location">
    <subcellularLocation>
        <location evidence="1">Nucleus</location>
    </subcellularLocation>
</comment>
<dbReference type="InterPro" id="IPR019787">
    <property type="entry name" value="Znf_PHD-finger"/>
</dbReference>
<accession>S8EED0</accession>
<evidence type="ECO:0000256" key="2">
    <source>
        <dbReference type="ARBA" id="ARBA00022723"/>
    </source>
</evidence>
<keyword evidence="14" id="KW-1185">Reference proteome</keyword>
<feature type="non-terminal residue" evidence="13">
    <location>
        <position position="1"/>
    </location>
</feature>
<evidence type="ECO:0000256" key="8">
    <source>
        <dbReference type="ARBA" id="ARBA00023163"/>
    </source>
</evidence>
<feature type="compositionally biased region" description="Low complexity" evidence="11">
    <location>
        <begin position="271"/>
        <end position="282"/>
    </location>
</feature>
<dbReference type="InterPro" id="IPR045876">
    <property type="entry name" value="PRHA-like_PHD-finger"/>
</dbReference>
<dbReference type="FunFam" id="3.30.40.10:FF:000650">
    <property type="entry name" value="Homeobox protein HAT3.1"/>
    <property type="match status" value="1"/>
</dbReference>
<keyword evidence="8" id="KW-0804">Transcription</keyword>
<dbReference type="Pfam" id="PF00628">
    <property type="entry name" value="PHD"/>
    <property type="match status" value="1"/>
</dbReference>
<protein>
    <recommendedName>
        <fullName evidence="12">PHD-type domain-containing protein</fullName>
    </recommendedName>
</protein>
<dbReference type="InterPro" id="IPR019786">
    <property type="entry name" value="Zinc_finger_PHD-type_CS"/>
</dbReference>
<evidence type="ECO:0000256" key="9">
    <source>
        <dbReference type="ARBA" id="ARBA00023242"/>
    </source>
</evidence>
<gene>
    <name evidence="13" type="ORF">M569_03865</name>
</gene>
<evidence type="ECO:0000256" key="1">
    <source>
        <dbReference type="ARBA" id="ARBA00004123"/>
    </source>
</evidence>
<dbReference type="InterPro" id="IPR011011">
    <property type="entry name" value="Znf_FYVE_PHD"/>
</dbReference>
<evidence type="ECO:0000256" key="3">
    <source>
        <dbReference type="ARBA" id="ARBA00022771"/>
    </source>
</evidence>
<keyword evidence="6" id="KW-0238">DNA-binding</keyword>